<gene>
    <name evidence="2" type="primary">yukE</name>
    <name evidence="2" type="ORF">KIM372_06170</name>
</gene>
<evidence type="ECO:0000256" key="1">
    <source>
        <dbReference type="RuleBase" id="RU362001"/>
    </source>
</evidence>
<evidence type="ECO:0000313" key="2">
    <source>
        <dbReference type="EMBL" id="BDR52710.1"/>
    </source>
</evidence>
<dbReference type="SUPFAM" id="SSF140453">
    <property type="entry name" value="EsxAB dimer-like"/>
    <property type="match status" value="1"/>
</dbReference>
<evidence type="ECO:0000313" key="3">
    <source>
        <dbReference type="Proteomes" id="UP001321766"/>
    </source>
</evidence>
<dbReference type="InterPro" id="IPR036689">
    <property type="entry name" value="ESAT-6-like_sf"/>
</dbReference>
<accession>A0ABM8B775</accession>
<protein>
    <recommendedName>
        <fullName evidence="1">ESAT-6-like protein</fullName>
    </recommendedName>
</protein>
<dbReference type="InterPro" id="IPR010310">
    <property type="entry name" value="T7SS_ESAT-6-like"/>
</dbReference>
<sequence length="97" mass="10709">MAGQIRITPETMRIRAGKYREESGNVQGVIRDMDGLLSQLQTEWEGASSQSYAQRYQELRPGFVKAQDLITEIAKALDTTAQTLEDTDAAIASGFRG</sequence>
<proteinExistence type="inferred from homology"/>
<keyword evidence="3" id="KW-1185">Reference proteome</keyword>
<dbReference type="Gene3D" id="1.10.287.1060">
    <property type="entry name" value="ESAT-6-like"/>
    <property type="match status" value="1"/>
</dbReference>
<dbReference type="NCBIfam" id="TIGR03930">
    <property type="entry name" value="WXG100_ESAT6"/>
    <property type="match status" value="1"/>
</dbReference>
<dbReference type="EMBL" id="AP026798">
    <property type="protein sequence ID" value="BDR52710.1"/>
    <property type="molecule type" value="Genomic_DNA"/>
</dbReference>
<name>A0ABM8B775_9BIFI</name>
<reference evidence="2 3" key="1">
    <citation type="journal article" date="2023" name="Microbiol. Spectr.">
        <title>Symbiosis of Carpenter Bees with Uncharacterized Lactic Acid Bacteria Showing NAD Auxotrophy.</title>
        <authorList>
            <person name="Kawasaki S."/>
            <person name="Ozawa K."/>
            <person name="Mori T."/>
            <person name="Yamamoto A."/>
            <person name="Ito M."/>
            <person name="Ohkuma M."/>
            <person name="Sakamoto M."/>
            <person name="Matsutani M."/>
        </authorList>
    </citation>
    <scope>NUCLEOTIDE SEQUENCE [LARGE SCALE GENOMIC DNA]</scope>
    <source>
        <strain evidence="2 3">Kim37-2</strain>
    </source>
</reference>
<dbReference type="Proteomes" id="UP001321766">
    <property type="component" value="Chromosome"/>
</dbReference>
<comment type="similarity">
    <text evidence="1">Belongs to the WXG100 family.</text>
</comment>
<organism evidence="2 3">
    <name type="scientific">Bombiscardovia nodaiensis</name>
    <dbReference type="NCBI Taxonomy" id="2932181"/>
    <lineage>
        <taxon>Bacteria</taxon>
        <taxon>Bacillati</taxon>
        <taxon>Actinomycetota</taxon>
        <taxon>Actinomycetes</taxon>
        <taxon>Bifidobacteriales</taxon>
        <taxon>Bifidobacteriaceae</taxon>
        <taxon>Bombiscardovia</taxon>
    </lineage>
</organism>
<dbReference type="Pfam" id="PF06013">
    <property type="entry name" value="WXG100"/>
    <property type="match status" value="1"/>
</dbReference>